<organism evidence="1 2">
    <name type="scientific">Fibroporia radiculosa</name>
    <dbReference type="NCBI Taxonomy" id="599839"/>
    <lineage>
        <taxon>Eukaryota</taxon>
        <taxon>Fungi</taxon>
        <taxon>Dikarya</taxon>
        <taxon>Basidiomycota</taxon>
        <taxon>Agaricomycotina</taxon>
        <taxon>Agaricomycetes</taxon>
        <taxon>Polyporales</taxon>
        <taxon>Fibroporiaceae</taxon>
        <taxon>Fibroporia</taxon>
    </lineage>
</organism>
<gene>
    <name evidence="1" type="ORF">FIBRA_09000</name>
</gene>
<dbReference type="GeneID" id="24101610"/>
<evidence type="ECO:0000313" key="1">
    <source>
        <dbReference type="EMBL" id="CCM06710.1"/>
    </source>
</evidence>
<accession>J4GXS0</accession>
<evidence type="ECO:0000313" key="2">
    <source>
        <dbReference type="Proteomes" id="UP000006352"/>
    </source>
</evidence>
<name>J4GXS0_9APHY</name>
<dbReference type="HOGENOM" id="CLU_2793997_0_0_1"/>
<dbReference type="RefSeq" id="XP_012185993.1">
    <property type="nucleotide sequence ID" value="XM_012330603.1"/>
</dbReference>
<proteinExistence type="predicted"/>
<dbReference type="AlphaFoldDB" id="J4GXS0"/>
<reference evidence="1 2" key="1">
    <citation type="journal article" date="2012" name="Appl. Environ. Microbiol.">
        <title>Short-read sequencing for genomic analysis of the brown rot fungus Fibroporia radiculosa.</title>
        <authorList>
            <person name="Tang J.D."/>
            <person name="Perkins A.D."/>
            <person name="Sonstegard T.S."/>
            <person name="Schroeder S.G."/>
            <person name="Burgess S.C."/>
            <person name="Diehl S.V."/>
        </authorList>
    </citation>
    <scope>NUCLEOTIDE SEQUENCE [LARGE SCALE GENOMIC DNA]</scope>
    <source>
        <strain evidence="1 2">TFFH 294</strain>
    </source>
</reference>
<sequence length="68" mass="7806">MASSFFFINKKYGDLLDLAKTIENSTMLPSRMPTPSISRVHLLQTLYFLFMDNHLLMHIIAILASPHI</sequence>
<protein>
    <submittedName>
        <fullName evidence="1">Uncharacterized protein</fullName>
    </submittedName>
</protein>
<dbReference type="EMBL" id="HE797463">
    <property type="protein sequence ID" value="CCM06710.1"/>
    <property type="molecule type" value="Genomic_DNA"/>
</dbReference>
<keyword evidence="2" id="KW-1185">Reference proteome</keyword>
<dbReference type="InParanoid" id="J4GXS0"/>
<dbReference type="Proteomes" id="UP000006352">
    <property type="component" value="Unassembled WGS sequence"/>
</dbReference>